<evidence type="ECO:0000256" key="1">
    <source>
        <dbReference type="ARBA" id="ARBA00006111"/>
    </source>
</evidence>
<dbReference type="GO" id="GO:0031083">
    <property type="term" value="C:BLOC-1 complex"/>
    <property type="evidence" value="ECO:0007669"/>
    <property type="project" value="InterPro"/>
</dbReference>
<keyword evidence="7" id="KW-1185">Reference proteome</keyword>
<dbReference type="AlphaFoldDB" id="A0A0D2WTB4"/>
<evidence type="ECO:0000313" key="6">
    <source>
        <dbReference type="EMBL" id="KJE95635.1"/>
    </source>
</evidence>
<evidence type="ECO:0000256" key="4">
    <source>
        <dbReference type="SAM" id="Coils"/>
    </source>
</evidence>
<dbReference type="GO" id="GO:0007040">
    <property type="term" value="P:lysosome organization"/>
    <property type="evidence" value="ECO:0007669"/>
    <property type="project" value="TreeGrafter"/>
</dbReference>
<dbReference type="PhylomeDB" id="A0A0D2WTB4"/>
<reference evidence="7" key="1">
    <citation type="submission" date="2011-02" db="EMBL/GenBank/DDBJ databases">
        <title>The Genome Sequence of Capsaspora owczarzaki ATCC 30864.</title>
        <authorList>
            <person name="Russ C."/>
            <person name="Cuomo C."/>
            <person name="Burger G."/>
            <person name="Gray M.W."/>
            <person name="Holland P.W.H."/>
            <person name="King N."/>
            <person name="Lang F.B.F."/>
            <person name="Roger A.J."/>
            <person name="Ruiz-Trillo I."/>
            <person name="Young S.K."/>
            <person name="Zeng Q."/>
            <person name="Gargeya S."/>
            <person name="Alvarado L."/>
            <person name="Berlin A."/>
            <person name="Chapman S.B."/>
            <person name="Chen Z."/>
            <person name="Freedman E."/>
            <person name="Gellesch M."/>
            <person name="Goldberg J."/>
            <person name="Griggs A."/>
            <person name="Gujja S."/>
            <person name="Heilman E."/>
            <person name="Heiman D."/>
            <person name="Howarth C."/>
            <person name="Mehta T."/>
            <person name="Neiman D."/>
            <person name="Pearson M."/>
            <person name="Roberts A."/>
            <person name="Saif S."/>
            <person name="Shea T."/>
            <person name="Shenoy N."/>
            <person name="Sisk P."/>
            <person name="Stolte C."/>
            <person name="Sykes S."/>
            <person name="White J."/>
            <person name="Yandava C."/>
            <person name="Haas B."/>
            <person name="Nusbaum C."/>
            <person name="Birren B."/>
        </authorList>
    </citation>
    <scope>NUCLEOTIDE SEQUENCE</scope>
    <source>
        <strain evidence="7">ATCC 30864</strain>
    </source>
</reference>
<dbReference type="GO" id="GO:0008333">
    <property type="term" value="P:endosome to lysosome transport"/>
    <property type="evidence" value="ECO:0007669"/>
    <property type="project" value="TreeGrafter"/>
</dbReference>
<dbReference type="InParanoid" id="A0A0D2WTB4"/>
<organism evidence="6 7">
    <name type="scientific">Capsaspora owczarzaki (strain ATCC 30864)</name>
    <dbReference type="NCBI Taxonomy" id="595528"/>
    <lineage>
        <taxon>Eukaryota</taxon>
        <taxon>Filasterea</taxon>
        <taxon>Capsaspora</taxon>
    </lineage>
</organism>
<evidence type="ECO:0000256" key="5">
    <source>
        <dbReference type="SAM" id="MobiDB-lite"/>
    </source>
</evidence>
<name>A0A0D2WTB4_CAPO3</name>
<dbReference type="InterPro" id="IPR028119">
    <property type="entry name" value="Snapin/Pallidin/Snn1"/>
</dbReference>
<dbReference type="InterPro" id="IPR017246">
    <property type="entry name" value="Snapin"/>
</dbReference>
<dbReference type="OrthoDB" id="5399166at2759"/>
<dbReference type="Pfam" id="PF14712">
    <property type="entry name" value="Snapin_Pallidin"/>
    <property type="match status" value="1"/>
</dbReference>
<dbReference type="GO" id="GO:0006886">
    <property type="term" value="P:intracellular protein transport"/>
    <property type="evidence" value="ECO:0007669"/>
    <property type="project" value="InterPro"/>
</dbReference>
<keyword evidence="2 4" id="KW-0175">Coiled coil</keyword>
<dbReference type="STRING" id="595528.A0A0D2WTB4"/>
<protein>
    <recommendedName>
        <fullName evidence="3">Biogenesis of lysosome-related organelles complex 1 subunit 7</fullName>
    </recommendedName>
</protein>
<comment type="similarity">
    <text evidence="1">Belongs to the SNAPIN family.</text>
</comment>
<sequence length="172" mass="18202">MAEASIVSATAAAPQLSQPSSDPTAVLASGLFQLLLPVVEQLESSVDGVQTAQTALKTNIESLMTELRQFNEVNAATQPVNLDVYIKKLITARRRVTTVSNTLGETQARIQRLQQSIAKEQKRKKETLDAVTIQAAAAAATGQTKGFTAPATQQQPESSSVPPSPMQGMASP</sequence>
<feature type="region of interest" description="Disordered" evidence="5">
    <location>
        <begin position="139"/>
        <end position="172"/>
    </location>
</feature>
<accession>A0A0D2WTB4</accession>
<proteinExistence type="inferred from homology"/>
<dbReference type="Proteomes" id="UP000008743">
    <property type="component" value="Unassembled WGS sequence"/>
</dbReference>
<dbReference type="EMBL" id="KE346369">
    <property type="protein sequence ID" value="KJE95635.1"/>
    <property type="molecule type" value="Genomic_DNA"/>
</dbReference>
<dbReference type="RefSeq" id="XP_004345656.1">
    <property type="nucleotide sequence ID" value="XM_004345606.2"/>
</dbReference>
<evidence type="ECO:0000256" key="2">
    <source>
        <dbReference type="ARBA" id="ARBA00023054"/>
    </source>
</evidence>
<dbReference type="GO" id="GO:0099078">
    <property type="term" value="C:BORC complex"/>
    <property type="evidence" value="ECO:0007669"/>
    <property type="project" value="TreeGrafter"/>
</dbReference>
<feature type="compositionally biased region" description="Polar residues" evidence="5">
    <location>
        <begin position="141"/>
        <end position="152"/>
    </location>
</feature>
<evidence type="ECO:0000256" key="3">
    <source>
        <dbReference type="ARBA" id="ARBA00033330"/>
    </source>
</evidence>
<evidence type="ECO:0000313" key="7">
    <source>
        <dbReference type="Proteomes" id="UP000008743"/>
    </source>
</evidence>
<dbReference type="GO" id="GO:0000149">
    <property type="term" value="F:SNARE binding"/>
    <property type="evidence" value="ECO:0007669"/>
    <property type="project" value="TreeGrafter"/>
</dbReference>
<feature type="coiled-coil region" evidence="4">
    <location>
        <begin position="103"/>
        <end position="130"/>
    </location>
</feature>
<dbReference type="OMA" id="NTHKSVS"/>
<dbReference type="eggNOG" id="ENOG502S07W">
    <property type="taxonomic scope" value="Eukaryota"/>
</dbReference>
<gene>
    <name evidence="6" type="ORF">CAOG_006066</name>
</gene>
<dbReference type="GO" id="GO:0032418">
    <property type="term" value="P:lysosome localization"/>
    <property type="evidence" value="ECO:0007669"/>
    <property type="project" value="TreeGrafter"/>
</dbReference>
<dbReference type="PANTHER" id="PTHR31305">
    <property type="entry name" value="SNARE-ASSOCIATED PROTEIN SNAPIN"/>
    <property type="match status" value="1"/>
</dbReference>
<dbReference type="PANTHER" id="PTHR31305:SF2">
    <property type="entry name" value="SNARE-ASSOCIATED PROTEIN SNAPIN"/>
    <property type="match status" value="1"/>
</dbReference>